<dbReference type="Gene3D" id="3.30.160.60">
    <property type="entry name" value="Classic Zinc Finger"/>
    <property type="match status" value="3"/>
</dbReference>
<dbReference type="PANTHER" id="PTHR46179:SF13">
    <property type="entry name" value="C2H2-TYPE DOMAIN-CONTAINING PROTEIN"/>
    <property type="match status" value="1"/>
</dbReference>
<reference evidence="12 13" key="1">
    <citation type="submission" date="2015-09" db="EMBL/GenBank/DDBJ databases">
        <title>Host preference determinants of Valsa canker pathogens revealed by comparative genomics.</title>
        <authorList>
            <person name="Yin Z."/>
            <person name="Huang L."/>
        </authorList>
    </citation>
    <scope>NUCLEOTIDE SEQUENCE [LARGE SCALE GENOMIC DNA]</scope>
    <source>
        <strain evidence="12 13">SXYLt</strain>
    </source>
</reference>
<feature type="region of interest" description="Disordered" evidence="10">
    <location>
        <begin position="119"/>
        <end position="188"/>
    </location>
</feature>
<dbReference type="STRING" id="1230097.A0A423XAH5"/>
<feature type="compositionally biased region" description="Polar residues" evidence="10">
    <location>
        <begin position="155"/>
        <end position="165"/>
    </location>
</feature>
<feature type="region of interest" description="Disordered" evidence="10">
    <location>
        <begin position="46"/>
        <end position="98"/>
    </location>
</feature>
<dbReference type="FunFam" id="3.30.160.60:FF:000032">
    <property type="entry name" value="Krueppel-like factor 4"/>
    <property type="match status" value="1"/>
</dbReference>
<sequence length="347" mass="38529">MIQPEWDPATVLHPASTTSSIATGLNAEYNSFAAYEGHLSGSFSHTMYTSNPHTSPPPDPSRASLTYPHAPTPSRMATPNIKSEPPSEYGHGIGGSHYSSPRLASAPYASDMSSAYPPLPPLSQSAAQSSSGYASDSNSTPWTKAEHYPIESEGLYTSPSSQSSAVMFEEEVRRSSRTGGRSRRAPRKLTTKEDANFQCEVRGCGKLFSRSYNFKAHLETHDERREYHFPCQVDGCAKRFVRKTDLHRHHQSVHMKERNHKCDYCGRMFARKDTLRRHMDDGCPKRFDIGTLDLRADGYDQQGPRSLTLLPPSNTTLPPLEMPPLTNALASTLRTREPSDANSPWGR</sequence>
<protein>
    <recommendedName>
        <fullName evidence="11">C2H2-type domain-containing protein</fullName>
    </recommendedName>
</protein>
<keyword evidence="3" id="KW-0677">Repeat</keyword>
<keyword evidence="7" id="KW-0804">Transcription</keyword>
<dbReference type="EMBL" id="LKEB01000023">
    <property type="protein sequence ID" value="ROW12906.1"/>
    <property type="molecule type" value="Genomic_DNA"/>
</dbReference>
<evidence type="ECO:0000256" key="8">
    <source>
        <dbReference type="ARBA" id="ARBA00023242"/>
    </source>
</evidence>
<evidence type="ECO:0000313" key="13">
    <source>
        <dbReference type="Proteomes" id="UP000285146"/>
    </source>
</evidence>
<feature type="domain" description="C2H2-type" evidence="11">
    <location>
        <begin position="260"/>
        <end position="279"/>
    </location>
</feature>
<organism evidence="12 13">
    <name type="scientific">Cytospora leucostoma</name>
    <dbReference type="NCBI Taxonomy" id="1230097"/>
    <lineage>
        <taxon>Eukaryota</taxon>
        <taxon>Fungi</taxon>
        <taxon>Dikarya</taxon>
        <taxon>Ascomycota</taxon>
        <taxon>Pezizomycotina</taxon>
        <taxon>Sordariomycetes</taxon>
        <taxon>Sordariomycetidae</taxon>
        <taxon>Diaporthales</taxon>
        <taxon>Cytosporaceae</taxon>
        <taxon>Cytospora</taxon>
    </lineage>
</organism>
<evidence type="ECO:0000256" key="7">
    <source>
        <dbReference type="ARBA" id="ARBA00023163"/>
    </source>
</evidence>
<dbReference type="GO" id="GO:0008270">
    <property type="term" value="F:zinc ion binding"/>
    <property type="evidence" value="ECO:0007669"/>
    <property type="project" value="UniProtKB-KW"/>
</dbReference>
<dbReference type="SMART" id="SM00355">
    <property type="entry name" value="ZnF_C2H2"/>
    <property type="match status" value="3"/>
</dbReference>
<dbReference type="PANTHER" id="PTHR46179">
    <property type="entry name" value="ZINC FINGER PROTEIN"/>
    <property type="match status" value="1"/>
</dbReference>
<comment type="caution">
    <text evidence="12">The sequence shown here is derived from an EMBL/GenBank/DDBJ whole genome shotgun (WGS) entry which is preliminary data.</text>
</comment>
<dbReference type="Proteomes" id="UP000285146">
    <property type="component" value="Unassembled WGS sequence"/>
</dbReference>
<dbReference type="AlphaFoldDB" id="A0A423XAH5"/>
<keyword evidence="13" id="KW-1185">Reference proteome</keyword>
<accession>A0A423XAH5</accession>
<dbReference type="InterPro" id="IPR051061">
    <property type="entry name" value="Zinc_finger_trans_reg"/>
</dbReference>
<evidence type="ECO:0000256" key="4">
    <source>
        <dbReference type="ARBA" id="ARBA00022771"/>
    </source>
</evidence>
<proteinExistence type="predicted"/>
<name>A0A423XAH5_9PEZI</name>
<evidence type="ECO:0000256" key="3">
    <source>
        <dbReference type="ARBA" id="ARBA00022737"/>
    </source>
</evidence>
<dbReference type="InParanoid" id="A0A423XAH5"/>
<feature type="compositionally biased region" description="Low complexity" evidence="10">
    <location>
        <begin position="304"/>
        <end position="326"/>
    </location>
</feature>
<dbReference type="GO" id="GO:0006357">
    <property type="term" value="P:regulation of transcription by RNA polymerase II"/>
    <property type="evidence" value="ECO:0007669"/>
    <property type="project" value="TreeGrafter"/>
</dbReference>
<dbReference type="GO" id="GO:0005634">
    <property type="term" value="C:nucleus"/>
    <property type="evidence" value="ECO:0007669"/>
    <property type="project" value="UniProtKB-SubCell"/>
</dbReference>
<keyword evidence="5" id="KW-0862">Zinc</keyword>
<evidence type="ECO:0000313" key="12">
    <source>
        <dbReference type="EMBL" id="ROW12906.1"/>
    </source>
</evidence>
<feature type="domain" description="C2H2-type" evidence="11">
    <location>
        <begin position="197"/>
        <end position="226"/>
    </location>
</feature>
<comment type="subcellular location">
    <subcellularLocation>
        <location evidence="1">Nucleus</location>
    </subcellularLocation>
</comment>
<dbReference type="PROSITE" id="PS50157">
    <property type="entry name" value="ZINC_FINGER_C2H2_2"/>
    <property type="match status" value="3"/>
</dbReference>
<keyword evidence="8" id="KW-0539">Nucleus</keyword>
<evidence type="ECO:0000256" key="2">
    <source>
        <dbReference type="ARBA" id="ARBA00022723"/>
    </source>
</evidence>
<dbReference type="Pfam" id="PF00096">
    <property type="entry name" value="zf-C2H2"/>
    <property type="match status" value="2"/>
</dbReference>
<evidence type="ECO:0000256" key="5">
    <source>
        <dbReference type="ARBA" id="ARBA00022833"/>
    </source>
</evidence>
<evidence type="ECO:0000259" key="11">
    <source>
        <dbReference type="PROSITE" id="PS50157"/>
    </source>
</evidence>
<feature type="domain" description="C2H2-type" evidence="11">
    <location>
        <begin position="229"/>
        <end position="259"/>
    </location>
</feature>
<dbReference type="InterPro" id="IPR013087">
    <property type="entry name" value="Znf_C2H2_type"/>
</dbReference>
<feature type="region of interest" description="Disordered" evidence="10">
    <location>
        <begin position="303"/>
        <end position="347"/>
    </location>
</feature>
<dbReference type="InterPro" id="IPR036236">
    <property type="entry name" value="Znf_C2H2_sf"/>
</dbReference>
<keyword evidence="4 9" id="KW-0863">Zinc-finger</keyword>
<dbReference type="PROSITE" id="PS00028">
    <property type="entry name" value="ZINC_FINGER_C2H2_1"/>
    <property type="match status" value="2"/>
</dbReference>
<gene>
    <name evidence="12" type="ORF">VPNG_04769</name>
</gene>
<dbReference type="OrthoDB" id="6910977at2759"/>
<keyword evidence="6" id="KW-0805">Transcription regulation</keyword>
<keyword evidence="2" id="KW-0479">Metal-binding</keyword>
<dbReference type="SUPFAM" id="SSF57667">
    <property type="entry name" value="beta-beta-alpha zinc fingers"/>
    <property type="match status" value="2"/>
</dbReference>
<evidence type="ECO:0000256" key="1">
    <source>
        <dbReference type="ARBA" id="ARBA00004123"/>
    </source>
</evidence>
<evidence type="ECO:0000256" key="6">
    <source>
        <dbReference type="ARBA" id="ARBA00023015"/>
    </source>
</evidence>
<evidence type="ECO:0000256" key="9">
    <source>
        <dbReference type="PROSITE-ProRule" id="PRU00042"/>
    </source>
</evidence>
<evidence type="ECO:0000256" key="10">
    <source>
        <dbReference type="SAM" id="MobiDB-lite"/>
    </source>
</evidence>
<feature type="compositionally biased region" description="Low complexity" evidence="10">
    <location>
        <begin position="122"/>
        <end position="139"/>
    </location>
</feature>